<dbReference type="Pfam" id="PF04237">
    <property type="entry name" value="YjbR"/>
    <property type="match status" value="1"/>
</dbReference>
<organism evidence="1 2">
    <name type="scientific">Nocardioides zhouii</name>
    <dbReference type="NCBI Taxonomy" id="1168729"/>
    <lineage>
        <taxon>Bacteria</taxon>
        <taxon>Bacillati</taxon>
        <taxon>Actinomycetota</taxon>
        <taxon>Actinomycetes</taxon>
        <taxon>Propionibacteriales</taxon>
        <taxon>Nocardioidaceae</taxon>
        <taxon>Nocardioides</taxon>
    </lineage>
</organism>
<accession>A0A4V1RNB4</accession>
<dbReference type="AlphaFoldDB" id="A0A4V1RNB4"/>
<dbReference type="OrthoDB" id="954305at2"/>
<evidence type="ECO:0008006" key="3">
    <source>
        <dbReference type="Google" id="ProtNLM"/>
    </source>
</evidence>
<sequence>MTTPADRPARPEDIDEICGSLPETELGTSWGDRPTWKVPRGDKGKGFVLYRAPGKTAIDPESGEMYDDLVVVTTATEVEKNALVADDSTPFFTIDHFKGYAAVLVQQSRLDEISRSELAEVITEAWAAKAPKKLVREHFGE</sequence>
<dbReference type="EMBL" id="SDWV01000028">
    <property type="protein sequence ID" value="RYC05267.1"/>
    <property type="molecule type" value="Genomic_DNA"/>
</dbReference>
<gene>
    <name evidence="1" type="ORF">EUA94_20085</name>
</gene>
<dbReference type="RefSeq" id="WP_129428628.1">
    <property type="nucleotide sequence ID" value="NZ_SDWV01000028.1"/>
</dbReference>
<dbReference type="InterPro" id="IPR038056">
    <property type="entry name" value="YjbR-like_sf"/>
</dbReference>
<dbReference type="Gene3D" id="3.90.1150.30">
    <property type="match status" value="1"/>
</dbReference>
<name>A0A4V1RNB4_9ACTN</name>
<reference evidence="1 2" key="1">
    <citation type="submission" date="2019-01" db="EMBL/GenBank/DDBJ databases">
        <title>Novel species of Nocardioides.</title>
        <authorList>
            <person name="Liu Q."/>
            <person name="X Y.-H."/>
        </authorList>
    </citation>
    <scope>NUCLEOTIDE SEQUENCE [LARGE SCALE GENOMIC DNA]</scope>
    <source>
        <strain evidence="1 2">HLT2-9</strain>
    </source>
</reference>
<dbReference type="Proteomes" id="UP000291101">
    <property type="component" value="Unassembled WGS sequence"/>
</dbReference>
<keyword evidence="2" id="KW-1185">Reference proteome</keyword>
<evidence type="ECO:0000313" key="1">
    <source>
        <dbReference type="EMBL" id="RYC05267.1"/>
    </source>
</evidence>
<protein>
    <recommendedName>
        <fullName evidence="3">MmcQ/YjbR family DNA-binding protein</fullName>
    </recommendedName>
</protein>
<comment type="caution">
    <text evidence="1">The sequence shown here is derived from an EMBL/GenBank/DDBJ whole genome shotgun (WGS) entry which is preliminary data.</text>
</comment>
<evidence type="ECO:0000313" key="2">
    <source>
        <dbReference type="Proteomes" id="UP000291101"/>
    </source>
</evidence>
<proteinExistence type="predicted"/>
<dbReference type="InterPro" id="IPR058532">
    <property type="entry name" value="YjbR/MT2646/Rv2570-like"/>
</dbReference>
<dbReference type="SUPFAM" id="SSF142906">
    <property type="entry name" value="YjbR-like"/>
    <property type="match status" value="1"/>
</dbReference>